<keyword evidence="3" id="KW-1185">Reference proteome</keyword>
<comment type="caution">
    <text evidence="2">The sequence shown here is derived from an EMBL/GenBank/DDBJ whole genome shotgun (WGS) entry which is preliminary data.</text>
</comment>
<evidence type="ECO:0000313" key="3">
    <source>
        <dbReference type="Proteomes" id="UP001346869"/>
    </source>
</evidence>
<sequence>MVERREAKLKEEIQSKSQQIQQMADKILVLEESLRETQGTAQRLETHLKQKEKLYEDKIKVLESQMKADMADKEMLESSQSKFEEEVRDKCGVISDQKATINAMDSKMNSLEQRISELSEANKLAANSSIYTQKNM</sequence>
<keyword evidence="1" id="KW-0175">Coiled coil</keyword>
<feature type="coiled-coil region" evidence="1">
    <location>
        <begin position="6"/>
        <end position="54"/>
    </location>
</feature>
<dbReference type="EMBL" id="JAUZQC010000005">
    <property type="protein sequence ID" value="KAK5871716.1"/>
    <property type="molecule type" value="Genomic_DNA"/>
</dbReference>
<dbReference type="Proteomes" id="UP001346869">
    <property type="component" value="Unassembled WGS sequence"/>
</dbReference>
<proteinExistence type="predicted"/>
<reference evidence="2 3" key="1">
    <citation type="journal article" date="2023" name="Genes (Basel)">
        <title>Chromosome-Level Genome Assembly and Circadian Gene Repertoire of the Patagonia Blennie Eleginops maclovinus-The Closest Ancestral Proxy of Antarctic Cryonotothenioids.</title>
        <authorList>
            <person name="Cheng C.C."/>
            <person name="Rivera-Colon A.G."/>
            <person name="Minhas B.F."/>
            <person name="Wilson L."/>
            <person name="Rayamajhi N."/>
            <person name="Vargas-Chacoff L."/>
            <person name="Catchen J.M."/>
        </authorList>
    </citation>
    <scope>NUCLEOTIDE SEQUENCE [LARGE SCALE GENOMIC DNA]</scope>
    <source>
        <strain evidence="2">JMC-PN-2008</strain>
    </source>
</reference>
<feature type="coiled-coil region" evidence="1">
    <location>
        <begin position="94"/>
        <end position="128"/>
    </location>
</feature>
<evidence type="ECO:0000313" key="2">
    <source>
        <dbReference type="EMBL" id="KAK5871716.1"/>
    </source>
</evidence>
<name>A0AAN7Y3H2_ELEMC</name>
<evidence type="ECO:0000256" key="1">
    <source>
        <dbReference type="SAM" id="Coils"/>
    </source>
</evidence>
<gene>
    <name evidence="2" type="ORF">PBY51_004578</name>
</gene>
<organism evidence="2 3">
    <name type="scientific">Eleginops maclovinus</name>
    <name type="common">Patagonian blennie</name>
    <name type="synonym">Eleginus maclovinus</name>
    <dbReference type="NCBI Taxonomy" id="56733"/>
    <lineage>
        <taxon>Eukaryota</taxon>
        <taxon>Metazoa</taxon>
        <taxon>Chordata</taxon>
        <taxon>Craniata</taxon>
        <taxon>Vertebrata</taxon>
        <taxon>Euteleostomi</taxon>
        <taxon>Actinopterygii</taxon>
        <taxon>Neopterygii</taxon>
        <taxon>Teleostei</taxon>
        <taxon>Neoteleostei</taxon>
        <taxon>Acanthomorphata</taxon>
        <taxon>Eupercaria</taxon>
        <taxon>Perciformes</taxon>
        <taxon>Notothenioidei</taxon>
        <taxon>Eleginopidae</taxon>
        <taxon>Eleginops</taxon>
    </lineage>
</organism>
<accession>A0AAN7Y3H2</accession>
<dbReference type="AlphaFoldDB" id="A0AAN7Y3H2"/>
<dbReference type="Gene3D" id="1.20.5.170">
    <property type="match status" value="1"/>
</dbReference>
<reference evidence="2 3" key="2">
    <citation type="journal article" date="2023" name="Mol. Biol. Evol.">
        <title>Genomics of Secondarily Temperate Adaptation in the Only Non-Antarctic Icefish.</title>
        <authorList>
            <person name="Rivera-Colon A.G."/>
            <person name="Rayamajhi N."/>
            <person name="Minhas B.F."/>
            <person name="Madrigal G."/>
            <person name="Bilyk K.T."/>
            <person name="Yoon V."/>
            <person name="Hune M."/>
            <person name="Gregory S."/>
            <person name="Cheng C.H.C."/>
            <person name="Catchen J.M."/>
        </authorList>
    </citation>
    <scope>NUCLEOTIDE SEQUENCE [LARGE SCALE GENOMIC DNA]</scope>
    <source>
        <strain evidence="2">JMC-PN-2008</strain>
    </source>
</reference>
<protein>
    <submittedName>
        <fullName evidence="2">Uncharacterized protein</fullName>
    </submittedName>
</protein>